<proteinExistence type="predicted"/>
<gene>
    <name evidence="1" type="ORF">QE152_g25198</name>
</gene>
<sequence length="310" mass="33037">MWKSAKTRRTPLLLLAGKFQHKFVPTSFSNNYTISPKYLRRSINAVRNYALGSNLGDVIANFDPPTGIENCDITYEVRETETECYTKEVNVAAYNERIYSEWVFGVVEIEVSAVETLQAIIADASIEVNWREPNSAAACAVTYQIDVNDLTFVNSGSSATIPVSNLPACVATNVTVTPISSSGKVGVPAYIGVTPGSSATIPVSNLPACVATNVTVTPISSSGKVGVPAYIGVTPELDVVQDLALTSGNNCVRIMVSSGKFGRLRAKLPLRIHERKRCSLQVSSYLLVVVAYGADGSESGRASASLVASC</sequence>
<comment type="caution">
    <text evidence="1">The sequence shown here is derived from an EMBL/GenBank/DDBJ whole genome shotgun (WGS) entry which is preliminary data.</text>
</comment>
<protein>
    <submittedName>
        <fullName evidence="1">Uncharacterized protein</fullName>
    </submittedName>
</protein>
<accession>A0AAW1K185</accession>
<organism evidence="1 2">
    <name type="scientific">Popillia japonica</name>
    <name type="common">Japanese beetle</name>
    <dbReference type="NCBI Taxonomy" id="7064"/>
    <lineage>
        <taxon>Eukaryota</taxon>
        <taxon>Metazoa</taxon>
        <taxon>Ecdysozoa</taxon>
        <taxon>Arthropoda</taxon>
        <taxon>Hexapoda</taxon>
        <taxon>Insecta</taxon>
        <taxon>Pterygota</taxon>
        <taxon>Neoptera</taxon>
        <taxon>Endopterygota</taxon>
        <taxon>Coleoptera</taxon>
        <taxon>Polyphaga</taxon>
        <taxon>Scarabaeiformia</taxon>
        <taxon>Scarabaeidae</taxon>
        <taxon>Rutelinae</taxon>
        <taxon>Popillia</taxon>
    </lineage>
</organism>
<name>A0AAW1K185_POPJA</name>
<evidence type="ECO:0000313" key="2">
    <source>
        <dbReference type="Proteomes" id="UP001458880"/>
    </source>
</evidence>
<reference evidence="1 2" key="1">
    <citation type="journal article" date="2024" name="BMC Genomics">
        <title>De novo assembly and annotation of Popillia japonica's genome with initial clues to its potential as an invasive pest.</title>
        <authorList>
            <person name="Cucini C."/>
            <person name="Boschi S."/>
            <person name="Funari R."/>
            <person name="Cardaioli E."/>
            <person name="Iannotti N."/>
            <person name="Marturano G."/>
            <person name="Paoli F."/>
            <person name="Bruttini M."/>
            <person name="Carapelli A."/>
            <person name="Frati F."/>
            <person name="Nardi F."/>
        </authorList>
    </citation>
    <scope>NUCLEOTIDE SEQUENCE [LARGE SCALE GENOMIC DNA]</scope>
    <source>
        <strain evidence="1">DMR45628</strain>
    </source>
</reference>
<dbReference type="Proteomes" id="UP001458880">
    <property type="component" value="Unassembled WGS sequence"/>
</dbReference>
<dbReference type="EMBL" id="JASPKY010000270">
    <property type="protein sequence ID" value="KAK9711923.1"/>
    <property type="molecule type" value="Genomic_DNA"/>
</dbReference>
<dbReference type="AlphaFoldDB" id="A0AAW1K185"/>
<evidence type="ECO:0000313" key="1">
    <source>
        <dbReference type="EMBL" id="KAK9711923.1"/>
    </source>
</evidence>
<keyword evidence="2" id="KW-1185">Reference proteome</keyword>